<comment type="caution">
    <text evidence="2">The sequence shown here is derived from an EMBL/GenBank/DDBJ whole genome shotgun (WGS) entry which is preliminary data.</text>
</comment>
<reference evidence="3" key="1">
    <citation type="submission" date="2018-05" db="EMBL/GenBank/DDBJ databases">
        <title>Micromonospora globispora sp. nov. and Micromonospora rugosa sp. nov., isolated from marine sediment.</title>
        <authorList>
            <person name="Carro L."/>
            <person name="Aysel V."/>
            <person name="Cetin D."/>
            <person name="Igual J.M."/>
            <person name="Klenk H.-P."/>
            <person name="Trujillo M.E."/>
            <person name="Sahin N."/>
        </authorList>
    </citation>
    <scope>NUCLEOTIDE SEQUENCE [LARGE SCALE GENOMIC DNA]</scope>
    <source>
        <strain evidence="3">S2904</strain>
    </source>
</reference>
<name>A0A317KIT6_9ACTN</name>
<dbReference type="EMBL" id="QGSV01000042">
    <property type="protein sequence ID" value="PWU53454.1"/>
    <property type="molecule type" value="Genomic_DNA"/>
</dbReference>
<gene>
    <name evidence="2" type="ORF">DLJ46_01135</name>
</gene>
<accession>A0A317KIT6</accession>
<feature type="region of interest" description="Disordered" evidence="1">
    <location>
        <begin position="187"/>
        <end position="251"/>
    </location>
</feature>
<sequence>MDQETVERLLVGPVADPPNGSEALLRLLTAVRAAPRPHELTGEAAALRAFRMAQAGLLPVAASRPQRRTLAGLLSAKVALAALLVATTGGVALAAATGTLPGSLGGADEGTTPGATAGGHPSPTAGPDVSPTPATGASGRPTDSPSLVGLCTAYRAEANENRRRALETPRFAELVSAANGREKVPSYCDRLLDGRGNQADPSATGSDRPGGEPTDRVTGKPEHSPSNPGTTEFPTDRPTGPSVDGPAPTPR</sequence>
<evidence type="ECO:0000313" key="3">
    <source>
        <dbReference type="Proteomes" id="UP000245683"/>
    </source>
</evidence>
<keyword evidence="3" id="KW-1185">Reference proteome</keyword>
<evidence type="ECO:0000313" key="2">
    <source>
        <dbReference type="EMBL" id="PWU53454.1"/>
    </source>
</evidence>
<dbReference type="Proteomes" id="UP000245683">
    <property type="component" value="Unassembled WGS sequence"/>
</dbReference>
<proteinExistence type="predicted"/>
<evidence type="ECO:0000256" key="1">
    <source>
        <dbReference type="SAM" id="MobiDB-lite"/>
    </source>
</evidence>
<feature type="region of interest" description="Disordered" evidence="1">
    <location>
        <begin position="102"/>
        <end position="146"/>
    </location>
</feature>
<protein>
    <submittedName>
        <fullName evidence="2">Uncharacterized protein</fullName>
    </submittedName>
</protein>
<dbReference type="AlphaFoldDB" id="A0A317KIT6"/>
<feature type="compositionally biased region" description="Polar residues" evidence="1">
    <location>
        <begin position="224"/>
        <end position="233"/>
    </location>
</feature>
<feature type="compositionally biased region" description="Low complexity" evidence="1">
    <location>
        <begin position="109"/>
        <end position="127"/>
    </location>
</feature>
<feature type="compositionally biased region" description="Basic and acidic residues" evidence="1">
    <location>
        <begin position="209"/>
        <end position="223"/>
    </location>
</feature>
<organism evidence="2 3">
    <name type="scientific">Micromonospora globispora</name>
    <dbReference type="NCBI Taxonomy" id="1450148"/>
    <lineage>
        <taxon>Bacteria</taxon>
        <taxon>Bacillati</taxon>
        <taxon>Actinomycetota</taxon>
        <taxon>Actinomycetes</taxon>
        <taxon>Micromonosporales</taxon>
        <taxon>Micromonosporaceae</taxon>
        <taxon>Micromonospora</taxon>
    </lineage>
</organism>